<organism evidence="1 2">
    <name type="scientific">Marinobacter nauticus</name>
    <name type="common">Marinobacter hydrocarbonoclasticus</name>
    <name type="synonym">Marinobacter aquaeolei</name>
    <dbReference type="NCBI Taxonomy" id="2743"/>
    <lineage>
        <taxon>Bacteria</taxon>
        <taxon>Pseudomonadati</taxon>
        <taxon>Pseudomonadota</taxon>
        <taxon>Gammaproteobacteria</taxon>
        <taxon>Pseudomonadales</taxon>
        <taxon>Marinobacteraceae</taxon>
        <taxon>Marinobacter</taxon>
    </lineage>
</organism>
<dbReference type="AlphaFoldDB" id="A0A3B8WSI2"/>
<dbReference type="Gene3D" id="1.20.58.2200">
    <property type="match status" value="1"/>
</dbReference>
<dbReference type="InterPro" id="IPR038440">
    <property type="entry name" value="FimV_C_sf"/>
</dbReference>
<dbReference type="Proteomes" id="UP000261325">
    <property type="component" value="Unassembled WGS sequence"/>
</dbReference>
<feature type="non-terminal residue" evidence="1">
    <location>
        <position position="1"/>
    </location>
</feature>
<comment type="caution">
    <text evidence="1">The sequence shown here is derived from an EMBL/GenBank/DDBJ whole genome shotgun (WGS) entry which is preliminary data.</text>
</comment>
<gene>
    <name evidence="1" type="ORF">DCF82_22655</name>
</gene>
<name>A0A3B8WSI2_MARNT</name>
<sequence length="44" mass="4876">KLDLARAYIEMGDSDGARDILEEVALEGNEEQKAEAQELLKNLS</sequence>
<evidence type="ECO:0000313" key="2">
    <source>
        <dbReference type="Proteomes" id="UP000261325"/>
    </source>
</evidence>
<proteinExistence type="predicted"/>
<evidence type="ECO:0000313" key="1">
    <source>
        <dbReference type="EMBL" id="HAC30578.1"/>
    </source>
</evidence>
<accession>A0A3B8WSI2</accession>
<dbReference type="Pfam" id="PF14559">
    <property type="entry name" value="TPR_19"/>
    <property type="match status" value="1"/>
</dbReference>
<dbReference type="EMBL" id="DLYI01000310">
    <property type="protein sequence ID" value="HAC30578.1"/>
    <property type="molecule type" value="Genomic_DNA"/>
</dbReference>
<protein>
    <submittedName>
        <fullName evidence="1">Uncharacterized protein</fullName>
    </submittedName>
</protein>
<dbReference type="NCBIfam" id="TIGR03504">
    <property type="entry name" value="FimV_Cterm"/>
    <property type="match status" value="1"/>
</dbReference>
<reference evidence="1 2" key="1">
    <citation type="journal article" date="2018" name="Nat. Biotechnol.">
        <title>A standardized bacterial taxonomy based on genome phylogeny substantially revises the tree of life.</title>
        <authorList>
            <person name="Parks D.H."/>
            <person name="Chuvochina M."/>
            <person name="Waite D.W."/>
            <person name="Rinke C."/>
            <person name="Skarshewski A."/>
            <person name="Chaumeil P.A."/>
            <person name="Hugenholtz P."/>
        </authorList>
    </citation>
    <scope>NUCLEOTIDE SEQUENCE [LARGE SCALE GENOMIC DNA]</scope>
    <source>
        <strain evidence="1">UBA9049</strain>
    </source>
</reference>
<dbReference type="InterPro" id="IPR020011">
    <property type="entry name" value="FimV_C"/>
</dbReference>